<reference evidence="3 4" key="3">
    <citation type="submission" date="2025-05" db="UniProtKB">
        <authorList>
            <consortium name="RefSeq"/>
        </authorList>
    </citation>
    <scope>IDENTIFICATION</scope>
    <source>
        <tissue evidence="3 4">Leaf</tissue>
    </source>
</reference>
<organism evidence="2 5">
    <name type="scientific">Camelina sativa</name>
    <name type="common">False flax</name>
    <name type="synonym">Myagrum sativum</name>
    <dbReference type="NCBI Taxonomy" id="90675"/>
    <lineage>
        <taxon>Eukaryota</taxon>
        <taxon>Viridiplantae</taxon>
        <taxon>Streptophyta</taxon>
        <taxon>Embryophyta</taxon>
        <taxon>Tracheophyta</taxon>
        <taxon>Spermatophyta</taxon>
        <taxon>Magnoliopsida</taxon>
        <taxon>eudicotyledons</taxon>
        <taxon>Gunneridae</taxon>
        <taxon>Pentapetalae</taxon>
        <taxon>rosids</taxon>
        <taxon>malvids</taxon>
        <taxon>Brassicales</taxon>
        <taxon>Brassicaceae</taxon>
        <taxon>Camelineae</taxon>
        <taxon>Camelina</taxon>
    </lineage>
</organism>
<dbReference type="GeneID" id="104790746"/>
<proteinExistence type="predicted"/>
<evidence type="ECO:0000313" key="2">
    <source>
        <dbReference type="Proteomes" id="UP000694864"/>
    </source>
</evidence>
<reference evidence="2" key="1">
    <citation type="journal article" date="1997" name="Nucleic Acids Res.">
        <title>tRNAscan-SE: a program for improved detection of transfer RNA genes in genomic sequence.</title>
        <authorList>
            <person name="Lowe T.M."/>
            <person name="Eddy S.R."/>
        </authorList>
    </citation>
    <scope>NUCLEOTIDE SEQUENCE [LARGE SCALE GENOMIC DNA]</scope>
    <source>
        <strain evidence="2">r\DH55</strain>
    </source>
</reference>
<keyword evidence="1" id="KW-0732">Signal</keyword>
<evidence type="ECO:0000313" key="5">
    <source>
        <dbReference type="RefSeq" id="XP_010514829.1"/>
    </source>
</evidence>
<keyword evidence="2" id="KW-1185">Reference proteome</keyword>
<dbReference type="GeneID" id="104790747"/>
<gene>
    <name evidence="5" type="primary">LOC104790747</name>
    <name evidence="3" type="synonym">LOC104790745</name>
    <name evidence="4" type="synonym">LOC104790746</name>
</gene>
<accession>A0ABM0ZF02</accession>
<reference evidence="2" key="2">
    <citation type="journal article" date="2014" name="Nat. Commun.">
        <title>The emerging biofuel crop Camelina sativa retains a highly undifferentiated hexaploid genome structure.</title>
        <authorList>
            <person name="Kagale S."/>
            <person name="Koh C."/>
            <person name="Nixon J."/>
            <person name="Bollina V."/>
            <person name="Clarke W.E."/>
            <person name="Tuteja R."/>
            <person name="Spillane C."/>
            <person name="Robinson S.J."/>
            <person name="Links M.G."/>
            <person name="Clarke C."/>
            <person name="Higgins E.E."/>
            <person name="Huebert T."/>
            <person name="Sharpe A.G."/>
            <person name="Parkin I.A."/>
        </authorList>
    </citation>
    <scope>NUCLEOTIDE SEQUENCE [LARGE SCALE GENOMIC DNA]</scope>
    <source>
        <strain evidence="2">r\DH55</strain>
    </source>
</reference>
<feature type="chain" id="PRO_5045021858" evidence="1">
    <location>
        <begin position="31"/>
        <end position="90"/>
    </location>
</feature>
<evidence type="ECO:0000313" key="3">
    <source>
        <dbReference type="RefSeq" id="XP_010514825.1"/>
    </source>
</evidence>
<sequence length="90" mass="9469">MAKNLINIVSFTVLLVVLLMASTGIIKTEAQGVPCTAGCSPRAFLDECPAAHGTTDAICCSCCKSTYGSPPVCFAIIEGTDRHCHCYKQA</sequence>
<dbReference type="GeneID" id="104790745"/>
<evidence type="ECO:0000313" key="4">
    <source>
        <dbReference type="RefSeq" id="XP_010514826.1"/>
    </source>
</evidence>
<name>A0ABM0ZF02_CAMSA</name>
<dbReference type="Proteomes" id="UP000694864">
    <property type="component" value="Chromosome 6"/>
</dbReference>
<evidence type="ECO:0000256" key="1">
    <source>
        <dbReference type="SAM" id="SignalP"/>
    </source>
</evidence>
<protein>
    <submittedName>
        <fullName evidence="3 4 5">Defensin-like protein 206</fullName>
    </submittedName>
</protein>
<dbReference type="RefSeq" id="XP_010514829.1">
    <property type="nucleotide sequence ID" value="XM_010516527.2"/>
</dbReference>
<dbReference type="RefSeq" id="XP_010514825.1">
    <property type="nucleotide sequence ID" value="XM_010516523.2"/>
</dbReference>
<dbReference type="RefSeq" id="XP_010514826.1">
    <property type="nucleotide sequence ID" value="XM_010516524.2"/>
</dbReference>
<feature type="signal peptide" evidence="1">
    <location>
        <begin position="1"/>
        <end position="30"/>
    </location>
</feature>